<proteinExistence type="predicted"/>
<reference evidence="1 2" key="1">
    <citation type="submission" date="2024-05" db="EMBL/GenBank/DDBJ databases">
        <title>Genetic variation in Jamaican populations of the coffee berry borer (Hypothenemus hampei).</title>
        <authorList>
            <person name="Errbii M."/>
            <person name="Myrie A."/>
        </authorList>
    </citation>
    <scope>NUCLEOTIDE SEQUENCE [LARGE SCALE GENOMIC DNA]</scope>
    <source>
        <strain evidence="1">JA-Hopewell-2020-01-JO</strain>
        <tissue evidence="1">Whole body</tissue>
    </source>
</reference>
<sequence>MVFLEYLDPSYFQKINFNVFEGILEGRVTKVNESLLFFELDKKYKVFVNATHKPLILPSLEEKIRINDPEEIVVYEMNKVVLGPKSEYGLVDGTSWALGQFSDFLNTNSWGQDPKERILIDLILDKLQQEFSFLRNKENEETLLLPSIVALGNVISNSKIQSFECVSAMTPKDLIHLDDSAHLQNYFDYSNSDYAVNVYPNRHKDDIKTETLEYLFGILYVSETYGQFLIKDDNKSFLVKFTKSTKNLHKLQDSFVLITKYTIFVETFKSCSQKPLNYLLIEQDDVIVIKFQVEGKRPIFYEEYETIQKGHLLYMQMIKKSDVICGYQGKLECWLECLITTENLDLRCQSDIIPKGFYAIIPEEHLQVVPFLNSETIYKIHSTEFSRFGNVFNYKELNYKRKYKEVILIASDSLWQQTTHPLFNNQCQYVFKDFNYILHQIANGPDNAIISFQLKLTRKVFTEKKFRSFYGSRVWKTKKPLDGPECNFWLPLGDIDNLQQSLVFTNNFGCFIDVYLTNRENFFYPLAVCENMVIQLNHVEVMKRRYLKSTIFTSIDIISFSPPFRYSSAVLNSWMWPSKTPRFPIALFQGIPQNTIVHEMVSFVALYDLNLIFNCSNCGADVSNDSCVKCDNSAKELRACAMVYVCGIFV</sequence>
<evidence type="ECO:0000313" key="2">
    <source>
        <dbReference type="Proteomes" id="UP001566132"/>
    </source>
</evidence>
<protein>
    <submittedName>
        <fullName evidence="1">Uncharacterized protein</fullName>
    </submittedName>
</protein>
<dbReference type="EMBL" id="JBDJPC010000001">
    <property type="protein sequence ID" value="KAL1518288.1"/>
    <property type="molecule type" value="Genomic_DNA"/>
</dbReference>
<accession>A0ABD1FI41</accession>
<name>A0ABD1FI41_HYPHA</name>
<dbReference type="AlphaFoldDB" id="A0ABD1FI41"/>
<gene>
    <name evidence="1" type="ORF">ABEB36_001931</name>
</gene>
<comment type="caution">
    <text evidence="1">The sequence shown here is derived from an EMBL/GenBank/DDBJ whole genome shotgun (WGS) entry which is preliminary data.</text>
</comment>
<organism evidence="1 2">
    <name type="scientific">Hypothenemus hampei</name>
    <name type="common">Coffee berry borer</name>
    <dbReference type="NCBI Taxonomy" id="57062"/>
    <lineage>
        <taxon>Eukaryota</taxon>
        <taxon>Metazoa</taxon>
        <taxon>Ecdysozoa</taxon>
        <taxon>Arthropoda</taxon>
        <taxon>Hexapoda</taxon>
        <taxon>Insecta</taxon>
        <taxon>Pterygota</taxon>
        <taxon>Neoptera</taxon>
        <taxon>Endopterygota</taxon>
        <taxon>Coleoptera</taxon>
        <taxon>Polyphaga</taxon>
        <taxon>Cucujiformia</taxon>
        <taxon>Curculionidae</taxon>
        <taxon>Scolytinae</taxon>
        <taxon>Hypothenemus</taxon>
    </lineage>
</organism>
<dbReference type="Proteomes" id="UP001566132">
    <property type="component" value="Unassembled WGS sequence"/>
</dbReference>
<keyword evidence="2" id="KW-1185">Reference proteome</keyword>
<evidence type="ECO:0000313" key="1">
    <source>
        <dbReference type="EMBL" id="KAL1518288.1"/>
    </source>
</evidence>